<dbReference type="Proteomes" id="UP001176941">
    <property type="component" value="Chromosome 3"/>
</dbReference>
<sequence length="95" mass="10195">MAAAVAKAPEKTKVPENPQADAGPCVLQSRRRRHEPPGPGEHPGPPHQQRPLHLSCGSARRGQPAGGGERSQEDARERTPTGVPPTLWHVHLESV</sequence>
<dbReference type="EMBL" id="OX459939">
    <property type="protein sequence ID" value="CAI9170923.1"/>
    <property type="molecule type" value="Genomic_DNA"/>
</dbReference>
<protein>
    <submittedName>
        <fullName evidence="2">Uncharacterized protein</fullName>
    </submittedName>
</protein>
<feature type="compositionally biased region" description="Basic and acidic residues" evidence="1">
    <location>
        <begin position="70"/>
        <end position="79"/>
    </location>
</feature>
<evidence type="ECO:0000313" key="3">
    <source>
        <dbReference type="Proteomes" id="UP001176941"/>
    </source>
</evidence>
<evidence type="ECO:0000313" key="2">
    <source>
        <dbReference type="EMBL" id="CAI9170923.1"/>
    </source>
</evidence>
<keyword evidence="3" id="KW-1185">Reference proteome</keyword>
<reference evidence="2" key="1">
    <citation type="submission" date="2023-04" db="EMBL/GenBank/DDBJ databases">
        <authorList>
            <consortium name="ELIXIR-Norway"/>
        </authorList>
    </citation>
    <scope>NUCLEOTIDE SEQUENCE [LARGE SCALE GENOMIC DNA]</scope>
</reference>
<gene>
    <name evidence="2" type="ORF">MRATA1EN1_LOCUS19885</name>
</gene>
<feature type="compositionally biased region" description="Pro residues" evidence="1">
    <location>
        <begin position="37"/>
        <end position="48"/>
    </location>
</feature>
<proteinExistence type="predicted"/>
<evidence type="ECO:0000256" key="1">
    <source>
        <dbReference type="SAM" id="MobiDB-lite"/>
    </source>
</evidence>
<name>A0ABN8ZBM9_RANTA</name>
<organism evidence="2 3">
    <name type="scientific">Rangifer tarandus platyrhynchus</name>
    <name type="common">Svalbard reindeer</name>
    <dbReference type="NCBI Taxonomy" id="3082113"/>
    <lineage>
        <taxon>Eukaryota</taxon>
        <taxon>Metazoa</taxon>
        <taxon>Chordata</taxon>
        <taxon>Craniata</taxon>
        <taxon>Vertebrata</taxon>
        <taxon>Euteleostomi</taxon>
        <taxon>Mammalia</taxon>
        <taxon>Eutheria</taxon>
        <taxon>Laurasiatheria</taxon>
        <taxon>Artiodactyla</taxon>
        <taxon>Ruminantia</taxon>
        <taxon>Pecora</taxon>
        <taxon>Cervidae</taxon>
        <taxon>Odocoileinae</taxon>
        <taxon>Rangifer</taxon>
    </lineage>
</organism>
<feature type="region of interest" description="Disordered" evidence="1">
    <location>
        <begin position="1"/>
        <end position="95"/>
    </location>
</feature>
<accession>A0ABN8ZBM9</accession>